<reference evidence="7" key="3">
    <citation type="journal article" date="2019" name="Int. J. Syst. Evol. Microbiol.">
        <title>The Global Catalogue of Microorganisms (GCM) 10K type strain sequencing project: providing services to taxonomists for standard genome sequencing and annotation.</title>
        <authorList>
            <consortium name="The Broad Institute Genomics Platform"/>
            <consortium name="The Broad Institute Genome Sequencing Center for Infectious Disease"/>
            <person name="Wu L."/>
            <person name="Ma J."/>
        </authorList>
    </citation>
    <scope>NUCLEOTIDE SEQUENCE [LARGE SCALE GENOMIC DNA]</scope>
    <source>
        <strain evidence="7">KCTC 62575</strain>
    </source>
</reference>
<organism evidence="5 6">
    <name type="scientific">Acinetobacter sichuanensis</name>
    <dbReference type="NCBI Taxonomy" id="2136183"/>
    <lineage>
        <taxon>Bacteria</taxon>
        <taxon>Pseudomonadati</taxon>
        <taxon>Pseudomonadota</taxon>
        <taxon>Gammaproteobacteria</taxon>
        <taxon>Moraxellales</taxon>
        <taxon>Moraxellaceae</taxon>
        <taxon>Acinetobacter</taxon>
    </lineage>
</organism>
<comment type="catalytic activity">
    <reaction evidence="2">
        <text>2,5-diamino-6-hydroxy-4-(5-phosphoribosylamino)-pyrimidine + H2O = 2,5,6-triamino-4-hydroxypyrimidine + D-ribose 5-phosphate</text>
        <dbReference type="Rhea" id="RHEA:23436"/>
        <dbReference type="ChEBI" id="CHEBI:15377"/>
        <dbReference type="ChEBI" id="CHEBI:58614"/>
        <dbReference type="ChEBI" id="CHEBI:78346"/>
        <dbReference type="ChEBI" id="CHEBI:137796"/>
    </reaction>
</comment>
<feature type="domain" description="NADAR" evidence="3">
    <location>
        <begin position="36"/>
        <end position="181"/>
    </location>
</feature>
<proteinExistence type="predicted"/>
<evidence type="ECO:0000313" key="6">
    <source>
        <dbReference type="Proteomes" id="UP000240957"/>
    </source>
</evidence>
<name>A0A371YUE5_9GAMM</name>
<dbReference type="Pfam" id="PF08719">
    <property type="entry name" value="NADAR"/>
    <property type="match status" value="1"/>
</dbReference>
<comment type="caution">
    <text evidence="5">The sequence shown here is derived from an EMBL/GenBank/DDBJ whole genome shotgun (WGS) entry which is preliminary data.</text>
</comment>
<sequence length="182" mass="21289">MSDFQYLTALQEQVRKGQRHKYLCFWEHIPKQKTVIDKSCFSQWFPSKFEVDGVQYKNTEQYMMAQKAKLFGDDEILNKILRTADPKEIKVLGRLVKGYQESVWLEHRFNIVVQGNLAKFSQNEDLKQFLLNTGERVLVEASPVDKIWGIGLSAEDEKAEKPLQWKGLNLLGFALMEVRKQF</sequence>
<dbReference type="CDD" id="cd15457">
    <property type="entry name" value="NADAR"/>
    <property type="match status" value="1"/>
</dbReference>
<dbReference type="EMBL" id="PYIX02000002">
    <property type="protein sequence ID" value="RFC85085.1"/>
    <property type="molecule type" value="Genomic_DNA"/>
</dbReference>
<dbReference type="AlphaFoldDB" id="A0A371YUE5"/>
<evidence type="ECO:0000259" key="3">
    <source>
        <dbReference type="Pfam" id="PF08719"/>
    </source>
</evidence>
<dbReference type="InterPro" id="IPR012816">
    <property type="entry name" value="NADAR"/>
</dbReference>
<evidence type="ECO:0000313" key="4">
    <source>
        <dbReference type="EMBL" id="MFC2994202.1"/>
    </source>
</evidence>
<evidence type="ECO:0000313" key="5">
    <source>
        <dbReference type="EMBL" id="RFC85085.1"/>
    </source>
</evidence>
<dbReference type="NCBIfam" id="TIGR02464">
    <property type="entry name" value="ribofla_fusion"/>
    <property type="match status" value="1"/>
</dbReference>
<comment type="catalytic activity">
    <reaction evidence="1">
        <text>5-amino-6-(5-phospho-D-ribosylamino)uracil + H2O = 5,6-diaminouracil + D-ribose 5-phosphate</text>
        <dbReference type="Rhea" id="RHEA:55020"/>
        <dbReference type="ChEBI" id="CHEBI:15377"/>
        <dbReference type="ChEBI" id="CHEBI:46252"/>
        <dbReference type="ChEBI" id="CHEBI:58453"/>
        <dbReference type="ChEBI" id="CHEBI:78346"/>
    </reaction>
</comment>
<dbReference type="InterPro" id="IPR037238">
    <property type="entry name" value="YbiA-like_sf"/>
</dbReference>
<dbReference type="Proteomes" id="UP000240957">
    <property type="component" value="Unassembled WGS sequence"/>
</dbReference>
<protein>
    <submittedName>
        <fullName evidence="5">NADAR family protein</fullName>
    </submittedName>
</protein>
<dbReference type="Gene3D" id="1.10.357.40">
    <property type="entry name" value="YbiA-like"/>
    <property type="match status" value="1"/>
</dbReference>
<dbReference type="Proteomes" id="UP001595455">
    <property type="component" value="Unassembled WGS sequence"/>
</dbReference>
<reference evidence="4" key="1">
    <citation type="journal article" date="2014" name="Int. J. Syst. Evol. Microbiol.">
        <title>Complete genome of a new Firmicutes species belonging to the dominant human colonic microbiota ('Ruminococcus bicirculans') reveals two chromosomes and a selective capacity to utilize plant glucans.</title>
        <authorList>
            <consortium name="NISC Comparative Sequencing Program"/>
            <person name="Wegmann U."/>
            <person name="Louis P."/>
            <person name="Goesmann A."/>
            <person name="Henrissat B."/>
            <person name="Duncan S.H."/>
            <person name="Flint H.J."/>
        </authorList>
    </citation>
    <scope>NUCLEOTIDE SEQUENCE</scope>
    <source>
        <strain evidence="4">KCTC 62575</strain>
    </source>
</reference>
<gene>
    <name evidence="4" type="ORF">ACFODO_02730</name>
    <name evidence="5" type="ORF">C9E89_001530</name>
</gene>
<dbReference type="EMBL" id="JBHRSF010000005">
    <property type="protein sequence ID" value="MFC2994202.1"/>
    <property type="molecule type" value="Genomic_DNA"/>
</dbReference>
<evidence type="ECO:0000256" key="1">
    <source>
        <dbReference type="ARBA" id="ARBA00000022"/>
    </source>
</evidence>
<evidence type="ECO:0000256" key="2">
    <source>
        <dbReference type="ARBA" id="ARBA00000751"/>
    </source>
</evidence>
<evidence type="ECO:0000313" key="7">
    <source>
        <dbReference type="Proteomes" id="UP001595455"/>
    </source>
</evidence>
<dbReference type="SUPFAM" id="SSF143990">
    <property type="entry name" value="YbiA-like"/>
    <property type="match status" value="1"/>
</dbReference>
<reference evidence="4" key="4">
    <citation type="submission" date="2024-09" db="EMBL/GenBank/DDBJ databases">
        <authorList>
            <person name="Sun Q."/>
            <person name="Mori K."/>
        </authorList>
    </citation>
    <scope>NUCLEOTIDE SEQUENCE</scope>
    <source>
        <strain evidence="4">KCTC 62575</strain>
    </source>
</reference>
<accession>A0A371YUE5</accession>
<dbReference type="OrthoDB" id="67297at2"/>
<keyword evidence="7" id="KW-1185">Reference proteome</keyword>
<dbReference type="RefSeq" id="WP_107006686.1">
    <property type="nucleotide sequence ID" value="NZ_JBHRSF010000005.1"/>
</dbReference>
<reference evidence="5 6" key="2">
    <citation type="submission" date="2018-08" db="EMBL/GenBank/DDBJ databases">
        <title>The draft genome of Acinetobacter sichuanensis strain WCHAc060041.</title>
        <authorList>
            <person name="Qin J."/>
            <person name="Feng Y."/>
            <person name="Zong Z."/>
        </authorList>
    </citation>
    <scope>NUCLEOTIDE SEQUENCE [LARGE SCALE GENOMIC DNA]</scope>
    <source>
        <strain evidence="5 6">WCHAc060041</strain>
    </source>
</reference>